<dbReference type="GO" id="GO:0005829">
    <property type="term" value="C:cytosol"/>
    <property type="evidence" value="ECO:0007669"/>
    <property type="project" value="TreeGrafter"/>
</dbReference>
<reference evidence="12" key="1">
    <citation type="submission" date="2020-08" db="EMBL/GenBank/DDBJ databases">
        <authorList>
            <person name="Cejkova D."/>
            <person name="Kubasova T."/>
            <person name="Jahodarova E."/>
            <person name="Rychlik I."/>
        </authorList>
    </citation>
    <scope>NUCLEOTIDE SEQUENCE</scope>
    <source>
        <strain evidence="12">An836</strain>
    </source>
</reference>
<dbReference type="InterPro" id="IPR023717">
    <property type="entry name" value="Pro-tRNA-Synthase_IIa_type1"/>
</dbReference>
<dbReference type="CDD" id="cd00779">
    <property type="entry name" value="ProRS_core_prok"/>
    <property type="match status" value="1"/>
</dbReference>
<dbReference type="SUPFAM" id="SSF52954">
    <property type="entry name" value="Class II aaRS ABD-related"/>
    <property type="match status" value="1"/>
</dbReference>
<dbReference type="SUPFAM" id="SSF55826">
    <property type="entry name" value="YbaK/ProRS associated domain"/>
    <property type="match status" value="1"/>
</dbReference>
<dbReference type="RefSeq" id="WP_204466945.1">
    <property type="nucleotide sequence ID" value="NZ_JACLYU010000001.1"/>
</dbReference>
<keyword evidence="5 10" id="KW-0547">Nucleotide-binding</keyword>
<dbReference type="GO" id="GO:0006433">
    <property type="term" value="P:prolyl-tRNA aminoacylation"/>
    <property type="evidence" value="ECO:0007669"/>
    <property type="project" value="UniProtKB-UniRule"/>
</dbReference>
<dbReference type="AlphaFoldDB" id="A0A939B8U8"/>
<evidence type="ECO:0000256" key="4">
    <source>
        <dbReference type="ARBA" id="ARBA00022598"/>
    </source>
</evidence>
<dbReference type="InterPro" id="IPR004154">
    <property type="entry name" value="Anticodon-bd"/>
</dbReference>
<dbReference type="Pfam" id="PF04073">
    <property type="entry name" value="tRNA_edit"/>
    <property type="match status" value="1"/>
</dbReference>
<dbReference type="Pfam" id="PF03129">
    <property type="entry name" value="HGTP_anticodon"/>
    <property type="match status" value="1"/>
</dbReference>
<evidence type="ECO:0000256" key="1">
    <source>
        <dbReference type="ARBA" id="ARBA00004496"/>
    </source>
</evidence>
<dbReference type="PRINTS" id="PR01046">
    <property type="entry name" value="TRNASYNTHPRO"/>
</dbReference>
<comment type="caution">
    <text evidence="12">The sequence shown here is derived from an EMBL/GenBank/DDBJ whole genome shotgun (WGS) entry which is preliminary data.</text>
</comment>
<dbReference type="InterPro" id="IPR004500">
    <property type="entry name" value="Pro-tRNA-synth_IIa_bac-type"/>
</dbReference>
<comment type="domain">
    <text evidence="10">Consists of three domains: the N-terminal catalytic domain, the editing domain and the C-terminal anticodon-binding domain.</text>
</comment>
<comment type="similarity">
    <text evidence="10">Belongs to the class-II aminoacyl-tRNA synthetase family. ProS type 1 subfamily.</text>
</comment>
<evidence type="ECO:0000256" key="10">
    <source>
        <dbReference type="HAMAP-Rule" id="MF_01569"/>
    </source>
</evidence>
<dbReference type="PROSITE" id="PS50862">
    <property type="entry name" value="AA_TRNA_LIGASE_II"/>
    <property type="match status" value="1"/>
</dbReference>
<dbReference type="InterPro" id="IPR007214">
    <property type="entry name" value="YbaK/aa-tRNA-synth-assoc-dom"/>
</dbReference>
<dbReference type="PANTHER" id="PTHR42753:SF2">
    <property type="entry name" value="PROLINE--TRNA LIGASE"/>
    <property type="match status" value="1"/>
</dbReference>
<dbReference type="NCBIfam" id="NF006625">
    <property type="entry name" value="PRK09194.1"/>
    <property type="match status" value="1"/>
</dbReference>
<dbReference type="Gene3D" id="3.90.960.10">
    <property type="entry name" value="YbaK/aminoacyl-tRNA synthetase-associated domain"/>
    <property type="match status" value="1"/>
</dbReference>
<accession>A0A939B8U8</accession>
<comment type="function">
    <text evidence="10">Catalyzes the attachment of proline to tRNA(Pro) in a two-step reaction: proline is first activated by ATP to form Pro-AMP and then transferred to the acceptor end of tRNA(Pro). As ProRS can inadvertently accommodate and process non-cognate amino acids such as alanine and cysteine, to avoid such errors it has two additional distinct editing activities against alanine. One activity is designated as 'pretransfer' editing and involves the tRNA(Pro)-independent hydrolysis of activated Ala-AMP. The other activity is designated 'posttransfer' editing and involves deacylation of mischarged Ala-tRNA(Pro). The misacylated Cys-tRNA(Pro) is not edited by ProRS.</text>
</comment>
<dbReference type="InterPro" id="IPR045864">
    <property type="entry name" value="aa-tRNA-synth_II/BPL/LPL"/>
</dbReference>
<organism evidence="12 13">
    <name type="scientific">Bifidobacterium pullorum subsp. saeculare</name>
    <dbReference type="NCBI Taxonomy" id="78257"/>
    <lineage>
        <taxon>Bacteria</taxon>
        <taxon>Bacillati</taxon>
        <taxon>Actinomycetota</taxon>
        <taxon>Actinomycetes</taxon>
        <taxon>Bifidobacteriales</taxon>
        <taxon>Bifidobacteriaceae</taxon>
        <taxon>Bifidobacterium</taxon>
    </lineage>
</organism>
<evidence type="ECO:0000256" key="3">
    <source>
        <dbReference type="ARBA" id="ARBA00022490"/>
    </source>
</evidence>
<evidence type="ECO:0000313" key="12">
    <source>
        <dbReference type="EMBL" id="MBM6698749.1"/>
    </source>
</evidence>
<dbReference type="Gene3D" id="3.30.930.10">
    <property type="entry name" value="Bira Bifunctional Protein, Domain 2"/>
    <property type="match status" value="2"/>
</dbReference>
<dbReference type="NCBIfam" id="TIGR00409">
    <property type="entry name" value="proS_fam_II"/>
    <property type="match status" value="1"/>
</dbReference>
<protein>
    <recommendedName>
        <fullName evidence="10">Proline--tRNA ligase</fullName>
        <ecNumber evidence="10">6.1.1.15</ecNumber>
    </recommendedName>
    <alternativeName>
        <fullName evidence="10">Prolyl-tRNA synthetase</fullName>
        <shortName evidence="10">ProRS</shortName>
    </alternativeName>
</protein>
<reference evidence="12" key="2">
    <citation type="journal article" date="2021" name="Sci. Rep.">
        <title>The distribution of antibiotic resistance genes in chicken gut microbiota commensals.</title>
        <authorList>
            <person name="Juricova H."/>
            <person name="Matiasovicova J."/>
            <person name="Kubasova T."/>
            <person name="Cejkova D."/>
            <person name="Rychlik I."/>
        </authorList>
    </citation>
    <scope>NUCLEOTIDE SEQUENCE</scope>
    <source>
        <strain evidence="12">An836</strain>
    </source>
</reference>
<dbReference type="InterPro" id="IPR002316">
    <property type="entry name" value="Pro-tRNA-ligase_IIa"/>
</dbReference>
<dbReference type="Gene3D" id="3.40.50.800">
    <property type="entry name" value="Anticodon-binding domain"/>
    <property type="match status" value="1"/>
</dbReference>
<dbReference type="InterPro" id="IPR044140">
    <property type="entry name" value="ProRS_anticodon_short"/>
</dbReference>
<evidence type="ECO:0000256" key="9">
    <source>
        <dbReference type="ARBA" id="ARBA00047671"/>
    </source>
</evidence>
<keyword evidence="8 10" id="KW-0030">Aminoacyl-tRNA synthetase</keyword>
<dbReference type="Proteomes" id="UP000718821">
    <property type="component" value="Unassembled WGS sequence"/>
</dbReference>
<dbReference type="PANTHER" id="PTHR42753">
    <property type="entry name" value="MITOCHONDRIAL RIBOSOME PROTEIN L39/PROLYL-TRNA LIGASE FAMILY MEMBER"/>
    <property type="match status" value="1"/>
</dbReference>
<dbReference type="EMBL" id="JACLYU010000001">
    <property type="protein sequence ID" value="MBM6698749.1"/>
    <property type="molecule type" value="Genomic_DNA"/>
</dbReference>
<keyword evidence="6 10" id="KW-0067">ATP-binding</keyword>
<dbReference type="InterPro" id="IPR050062">
    <property type="entry name" value="Pro-tRNA_synthetase"/>
</dbReference>
<sequence length="607" mass="67112">MESKTLRMSTLFLRTLREDPADADVASAKLLQRAGYIRKAAPGIWTWLPLGLKVLNKIEAVIREEMDGIGAQEVHFPALLPREPYEATHRWEEYGENLFRLKDRHQADYLLAPTHEEMFTLLVKDMYSSYKDLPVTLYQIQTKYRDEFRPRAGLIRGREFVMKDAYSFTIDEEGMRKAYMDERSAYERIFQRLDLKYVPVFAMSGPMGGSASEEFLAPMAIGEDTFALAPSGKAWNVEALTTPEVPAVDCSATPAASKQPTPDAATVEAMVRRADADHPRTDGRSWAASDILKNVVIAVCHPEDEEHGEPWRELIVVGIPGDREVDMKRLEAQFAPAELEEATEDDLKAHPELVRGYIGPMALGPQARGGRKADGASDTGEALRYFLDAHVARGSAWFTGADEQGVDWYDLVYGRDFEADGTVEAVEVRHGDMSPDGSGPLSFERGVEIGQVFQLGLKYSKALDLKVLDSNGKAVPVWMGCYGIGVSRVLACIAETHHDEAGLAWPSIVAPAQVHVVATGKDEQAFDGAERLVKELEERGIEVIYDDRRKVSPGVKFKDAELIGVPQIAVVGRDYVNDGTIEIRGRDGSDKVTVPADQAAATLADRL</sequence>
<dbReference type="GO" id="GO:0004827">
    <property type="term" value="F:proline-tRNA ligase activity"/>
    <property type="evidence" value="ECO:0007669"/>
    <property type="project" value="UniProtKB-UniRule"/>
</dbReference>
<evidence type="ECO:0000256" key="8">
    <source>
        <dbReference type="ARBA" id="ARBA00023146"/>
    </source>
</evidence>
<dbReference type="InterPro" id="IPR036754">
    <property type="entry name" value="YbaK/aa-tRNA-synt-asso_dom_sf"/>
</dbReference>
<dbReference type="EC" id="6.1.1.15" evidence="10"/>
<evidence type="ECO:0000256" key="5">
    <source>
        <dbReference type="ARBA" id="ARBA00022741"/>
    </source>
</evidence>
<name>A0A939B8U8_9BIFI</name>
<dbReference type="CDD" id="cd00861">
    <property type="entry name" value="ProRS_anticodon_short"/>
    <property type="match status" value="1"/>
</dbReference>
<dbReference type="GO" id="GO:0005524">
    <property type="term" value="F:ATP binding"/>
    <property type="evidence" value="ECO:0007669"/>
    <property type="project" value="UniProtKB-UniRule"/>
</dbReference>
<dbReference type="InterPro" id="IPR002314">
    <property type="entry name" value="aa-tRNA-synt_IIb"/>
</dbReference>
<dbReference type="InterPro" id="IPR036621">
    <property type="entry name" value="Anticodon-bd_dom_sf"/>
</dbReference>
<gene>
    <name evidence="10" type="primary">proS</name>
    <name evidence="12" type="ORF">H7U32_00050</name>
</gene>
<evidence type="ECO:0000256" key="6">
    <source>
        <dbReference type="ARBA" id="ARBA00022840"/>
    </source>
</evidence>
<evidence type="ECO:0000313" key="13">
    <source>
        <dbReference type="Proteomes" id="UP000718821"/>
    </source>
</evidence>
<evidence type="ECO:0000256" key="2">
    <source>
        <dbReference type="ARBA" id="ARBA00011738"/>
    </source>
</evidence>
<feature type="domain" description="Aminoacyl-transfer RNA synthetases class-II family profile" evidence="11">
    <location>
        <begin position="51"/>
        <end position="506"/>
    </location>
</feature>
<dbReference type="GO" id="GO:0002161">
    <property type="term" value="F:aminoacyl-tRNA deacylase activity"/>
    <property type="evidence" value="ECO:0007669"/>
    <property type="project" value="InterPro"/>
</dbReference>
<keyword evidence="13" id="KW-1185">Reference proteome</keyword>
<comment type="subunit">
    <text evidence="2 10">Homodimer.</text>
</comment>
<dbReference type="HAMAP" id="MF_01569">
    <property type="entry name" value="Pro_tRNA_synth_type1"/>
    <property type="match status" value="1"/>
</dbReference>
<dbReference type="InterPro" id="IPR006195">
    <property type="entry name" value="aa-tRNA-synth_II"/>
</dbReference>
<comment type="catalytic activity">
    <reaction evidence="9 10">
        <text>tRNA(Pro) + L-proline + ATP = L-prolyl-tRNA(Pro) + AMP + diphosphate</text>
        <dbReference type="Rhea" id="RHEA:14305"/>
        <dbReference type="Rhea" id="RHEA-COMP:9700"/>
        <dbReference type="Rhea" id="RHEA-COMP:9702"/>
        <dbReference type="ChEBI" id="CHEBI:30616"/>
        <dbReference type="ChEBI" id="CHEBI:33019"/>
        <dbReference type="ChEBI" id="CHEBI:60039"/>
        <dbReference type="ChEBI" id="CHEBI:78442"/>
        <dbReference type="ChEBI" id="CHEBI:78532"/>
        <dbReference type="ChEBI" id="CHEBI:456215"/>
        <dbReference type="EC" id="6.1.1.15"/>
    </reaction>
</comment>
<dbReference type="Pfam" id="PF00587">
    <property type="entry name" value="tRNA-synt_2b"/>
    <property type="match status" value="1"/>
</dbReference>
<dbReference type="InterPro" id="IPR033730">
    <property type="entry name" value="ProRS_core_prok"/>
</dbReference>
<evidence type="ECO:0000256" key="7">
    <source>
        <dbReference type="ARBA" id="ARBA00022917"/>
    </source>
</evidence>
<keyword evidence="4 10" id="KW-0436">Ligase</keyword>
<dbReference type="SUPFAM" id="SSF55681">
    <property type="entry name" value="Class II aaRS and biotin synthetases"/>
    <property type="match status" value="1"/>
</dbReference>
<keyword evidence="7 10" id="KW-0648">Protein biosynthesis</keyword>
<comment type="subcellular location">
    <subcellularLocation>
        <location evidence="1 10">Cytoplasm</location>
    </subcellularLocation>
</comment>
<proteinExistence type="inferred from homology"/>
<evidence type="ECO:0000259" key="11">
    <source>
        <dbReference type="PROSITE" id="PS50862"/>
    </source>
</evidence>
<keyword evidence="3 10" id="KW-0963">Cytoplasm</keyword>